<dbReference type="PANTHER" id="PTHR39605">
    <property type="entry name" value="MAJOR FACILITATOR SUPERFAMILY (MFS) PROFILE DOMAIN-CONTAINING PROTEIN"/>
    <property type="match status" value="1"/>
</dbReference>
<feature type="transmembrane region" description="Helical" evidence="1">
    <location>
        <begin position="53"/>
        <end position="74"/>
    </location>
</feature>
<dbReference type="PANTHER" id="PTHR39605:SF1">
    <property type="entry name" value="MAJOR FACILITATOR SUPERFAMILY (MFS) PROFILE DOMAIN-CONTAINING PROTEIN"/>
    <property type="match status" value="1"/>
</dbReference>
<feature type="transmembrane region" description="Helical" evidence="1">
    <location>
        <begin position="124"/>
        <end position="147"/>
    </location>
</feature>
<keyword evidence="3" id="KW-1185">Reference proteome</keyword>
<keyword evidence="1" id="KW-1133">Transmembrane helix</keyword>
<dbReference type="AlphaFoldDB" id="A0A9P4NF70"/>
<gene>
    <name evidence="2" type="ORF">EJ08DRAFT_666118</name>
</gene>
<evidence type="ECO:0000256" key="1">
    <source>
        <dbReference type="SAM" id="Phobius"/>
    </source>
</evidence>
<evidence type="ECO:0000313" key="3">
    <source>
        <dbReference type="Proteomes" id="UP000800235"/>
    </source>
</evidence>
<organism evidence="2 3">
    <name type="scientific">Tothia fuscella</name>
    <dbReference type="NCBI Taxonomy" id="1048955"/>
    <lineage>
        <taxon>Eukaryota</taxon>
        <taxon>Fungi</taxon>
        <taxon>Dikarya</taxon>
        <taxon>Ascomycota</taxon>
        <taxon>Pezizomycotina</taxon>
        <taxon>Dothideomycetes</taxon>
        <taxon>Pleosporomycetidae</taxon>
        <taxon>Venturiales</taxon>
        <taxon>Cylindrosympodiaceae</taxon>
        <taxon>Tothia</taxon>
    </lineage>
</organism>
<sequence length="181" mass="19356">MDVFQSYCYGTAGWAAIQSLPLIISPTMIVAMLSPEVREASELEVYFSRSLGVTLFVLGVLTMLLTGVVPLKASMSDINASEAVTTSTNDPKAPYALPTLVITMLYHASACFYCYALWTSLGVSAFMLGCIGSGALAAMGLWCVLFASSDGRISRKTGADKRTSGFPFKNQKAHSEIKKGL</sequence>
<protein>
    <submittedName>
        <fullName evidence="2">Uncharacterized protein</fullName>
    </submittedName>
</protein>
<keyword evidence="1" id="KW-0812">Transmembrane</keyword>
<feature type="transmembrane region" description="Helical" evidence="1">
    <location>
        <begin position="12"/>
        <end position="33"/>
    </location>
</feature>
<name>A0A9P4NF70_9PEZI</name>
<dbReference type="OrthoDB" id="2550114at2759"/>
<comment type="caution">
    <text evidence="2">The sequence shown here is derived from an EMBL/GenBank/DDBJ whole genome shotgun (WGS) entry which is preliminary data.</text>
</comment>
<proteinExistence type="predicted"/>
<dbReference type="Proteomes" id="UP000800235">
    <property type="component" value="Unassembled WGS sequence"/>
</dbReference>
<keyword evidence="1" id="KW-0472">Membrane</keyword>
<dbReference type="EMBL" id="MU007125">
    <property type="protein sequence ID" value="KAF2418738.1"/>
    <property type="molecule type" value="Genomic_DNA"/>
</dbReference>
<reference evidence="2" key="1">
    <citation type="journal article" date="2020" name="Stud. Mycol.">
        <title>101 Dothideomycetes genomes: a test case for predicting lifestyles and emergence of pathogens.</title>
        <authorList>
            <person name="Haridas S."/>
            <person name="Albert R."/>
            <person name="Binder M."/>
            <person name="Bloem J."/>
            <person name="Labutti K."/>
            <person name="Salamov A."/>
            <person name="Andreopoulos B."/>
            <person name="Baker S."/>
            <person name="Barry K."/>
            <person name="Bills G."/>
            <person name="Bluhm B."/>
            <person name="Cannon C."/>
            <person name="Castanera R."/>
            <person name="Culley D."/>
            <person name="Daum C."/>
            <person name="Ezra D."/>
            <person name="Gonzalez J."/>
            <person name="Henrissat B."/>
            <person name="Kuo A."/>
            <person name="Liang C."/>
            <person name="Lipzen A."/>
            <person name="Lutzoni F."/>
            <person name="Magnuson J."/>
            <person name="Mondo S."/>
            <person name="Nolan M."/>
            <person name="Ohm R."/>
            <person name="Pangilinan J."/>
            <person name="Park H.-J."/>
            <person name="Ramirez L."/>
            <person name="Alfaro M."/>
            <person name="Sun H."/>
            <person name="Tritt A."/>
            <person name="Yoshinaga Y."/>
            <person name="Zwiers L.-H."/>
            <person name="Turgeon B."/>
            <person name="Goodwin S."/>
            <person name="Spatafora J."/>
            <person name="Crous P."/>
            <person name="Grigoriev I."/>
        </authorList>
    </citation>
    <scope>NUCLEOTIDE SEQUENCE</scope>
    <source>
        <strain evidence="2">CBS 130266</strain>
    </source>
</reference>
<evidence type="ECO:0000313" key="2">
    <source>
        <dbReference type="EMBL" id="KAF2418738.1"/>
    </source>
</evidence>
<accession>A0A9P4NF70</accession>
<feature type="transmembrane region" description="Helical" evidence="1">
    <location>
        <begin position="95"/>
        <end position="118"/>
    </location>
</feature>